<comment type="caution">
    <text evidence="1">The sequence shown here is derived from an EMBL/GenBank/DDBJ whole genome shotgun (WGS) entry which is preliminary data.</text>
</comment>
<sequence>MYVDNLATDFADLGESLRLLSREISGRKALLAEDIAETEIRIARAHTALDRISERLIYSRPGLLTPGANYKFHEAHIVEAERAAAAAAAATEAQS</sequence>
<reference evidence="1" key="1">
    <citation type="journal article" date="2016" name="Front. Microbiol.">
        <title>Genome Sequence of the Piezophilic, Mesophilic Sulfate-Reducing Bacterium Desulfovibrio indicus J2T.</title>
        <authorList>
            <person name="Cao J."/>
            <person name="Maignien L."/>
            <person name="Shao Z."/>
            <person name="Alain K."/>
            <person name="Jebbar M."/>
        </authorList>
    </citation>
    <scope>NUCLEOTIDE SEQUENCE</scope>
    <source>
        <strain evidence="1">NBRC 103626</strain>
    </source>
</reference>
<dbReference type="RefSeq" id="WP_238303385.1">
    <property type="nucleotide sequence ID" value="NZ_BPQM01000061.1"/>
</dbReference>
<proteinExistence type="predicted"/>
<dbReference type="AlphaFoldDB" id="A0AA37HPJ2"/>
<organism evidence="1 2">
    <name type="scientific">Methylobacterium gregans</name>
    <dbReference type="NCBI Taxonomy" id="374424"/>
    <lineage>
        <taxon>Bacteria</taxon>
        <taxon>Pseudomonadati</taxon>
        <taxon>Pseudomonadota</taxon>
        <taxon>Alphaproteobacteria</taxon>
        <taxon>Hyphomicrobiales</taxon>
        <taxon>Methylobacteriaceae</taxon>
        <taxon>Methylobacterium</taxon>
    </lineage>
</organism>
<dbReference type="EMBL" id="BPQM01000061">
    <property type="protein sequence ID" value="GJD79390.1"/>
    <property type="molecule type" value="Genomic_DNA"/>
</dbReference>
<reference evidence="1" key="2">
    <citation type="submission" date="2021-08" db="EMBL/GenBank/DDBJ databases">
        <authorList>
            <person name="Tani A."/>
            <person name="Ola A."/>
            <person name="Ogura Y."/>
            <person name="Katsura K."/>
            <person name="Hayashi T."/>
        </authorList>
    </citation>
    <scope>NUCLEOTIDE SEQUENCE</scope>
    <source>
        <strain evidence="1">NBRC 103626</strain>
    </source>
</reference>
<keyword evidence="2" id="KW-1185">Reference proteome</keyword>
<evidence type="ECO:0000313" key="1">
    <source>
        <dbReference type="EMBL" id="GJD79390.1"/>
    </source>
</evidence>
<protein>
    <submittedName>
        <fullName evidence="1">Uncharacterized protein</fullName>
    </submittedName>
</protein>
<dbReference type="Proteomes" id="UP001055108">
    <property type="component" value="Unassembled WGS sequence"/>
</dbReference>
<accession>A0AA37HPJ2</accession>
<gene>
    <name evidence="1" type="ORF">NBEOAGPD_2616</name>
</gene>
<name>A0AA37HPJ2_9HYPH</name>
<evidence type="ECO:0000313" key="2">
    <source>
        <dbReference type="Proteomes" id="UP001055108"/>
    </source>
</evidence>